<evidence type="ECO:0000256" key="1">
    <source>
        <dbReference type="SAM" id="MobiDB-lite"/>
    </source>
</evidence>
<gene>
    <name evidence="3" type="ORF">Pcinc_029387</name>
</gene>
<feature type="signal peptide" evidence="2">
    <location>
        <begin position="1"/>
        <end position="26"/>
    </location>
</feature>
<feature type="region of interest" description="Disordered" evidence="1">
    <location>
        <begin position="59"/>
        <end position="85"/>
    </location>
</feature>
<dbReference type="Proteomes" id="UP001286313">
    <property type="component" value="Unassembled WGS sequence"/>
</dbReference>
<name>A0AAE1K7V8_PETCI</name>
<evidence type="ECO:0000313" key="3">
    <source>
        <dbReference type="EMBL" id="KAK3864955.1"/>
    </source>
</evidence>
<evidence type="ECO:0000313" key="4">
    <source>
        <dbReference type="Proteomes" id="UP001286313"/>
    </source>
</evidence>
<dbReference type="EMBL" id="JAWQEG010003688">
    <property type="protein sequence ID" value="KAK3864955.1"/>
    <property type="molecule type" value="Genomic_DNA"/>
</dbReference>
<comment type="caution">
    <text evidence="3">The sequence shown here is derived from an EMBL/GenBank/DDBJ whole genome shotgun (WGS) entry which is preliminary data.</text>
</comment>
<organism evidence="3 4">
    <name type="scientific">Petrolisthes cinctipes</name>
    <name type="common">Flat porcelain crab</name>
    <dbReference type="NCBI Taxonomy" id="88211"/>
    <lineage>
        <taxon>Eukaryota</taxon>
        <taxon>Metazoa</taxon>
        <taxon>Ecdysozoa</taxon>
        <taxon>Arthropoda</taxon>
        <taxon>Crustacea</taxon>
        <taxon>Multicrustacea</taxon>
        <taxon>Malacostraca</taxon>
        <taxon>Eumalacostraca</taxon>
        <taxon>Eucarida</taxon>
        <taxon>Decapoda</taxon>
        <taxon>Pleocyemata</taxon>
        <taxon>Anomura</taxon>
        <taxon>Galatheoidea</taxon>
        <taxon>Porcellanidae</taxon>
        <taxon>Petrolisthes</taxon>
    </lineage>
</organism>
<proteinExistence type="predicted"/>
<evidence type="ECO:0000256" key="2">
    <source>
        <dbReference type="SAM" id="SignalP"/>
    </source>
</evidence>
<keyword evidence="2" id="KW-0732">Signal</keyword>
<accession>A0AAE1K7V8</accession>
<dbReference type="AlphaFoldDB" id="A0AAE1K7V8"/>
<reference evidence="3" key="1">
    <citation type="submission" date="2023-10" db="EMBL/GenBank/DDBJ databases">
        <title>Genome assemblies of two species of porcelain crab, Petrolisthes cinctipes and Petrolisthes manimaculis (Anomura: Porcellanidae).</title>
        <authorList>
            <person name="Angst P."/>
        </authorList>
    </citation>
    <scope>NUCLEOTIDE SEQUENCE</scope>
    <source>
        <strain evidence="3">PB745_01</strain>
        <tissue evidence="3">Gill</tissue>
    </source>
</reference>
<feature type="chain" id="PRO_5041900404" evidence="2">
    <location>
        <begin position="27"/>
        <end position="85"/>
    </location>
</feature>
<keyword evidence="4" id="KW-1185">Reference proteome</keyword>
<sequence>MGRNASLTSNLMGTVLALLVVVAVTAVHTKPSDSYKSVEYVADHHKGFQANVDYKGKAQYPQKSGPAITFKPSGGYDSKPKPAYH</sequence>
<protein>
    <submittedName>
        <fullName evidence="3">Uncharacterized protein</fullName>
    </submittedName>
</protein>